<dbReference type="OrthoDB" id="9777711at2"/>
<dbReference type="Gene3D" id="1.10.12.10">
    <property type="entry name" value="Lyase 2-enoyl-coa Hydratase, Chain A, domain 2"/>
    <property type="match status" value="1"/>
</dbReference>
<dbReference type="RefSeq" id="WP_103944227.1">
    <property type="nucleotide sequence ID" value="NZ_FNVO01000029.1"/>
</dbReference>
<dbReference type="Pfam" id="PF00378">
    <property type="entry name" value="ECH_1"/>
    <property type="match status" value="1"/>
</dbReference>
<evidence type="ECO:0000313" key="3">
    <source>
        <dbReference type="Proteomes" id="UP000236723"/>
    </source>
</evidence>
<sequence>MTAPPIHYEPAGPAAVITLNRPEVLNAATPAMIGDLVAALNRADADDKVRAVIVTGAGRAFCAGADLSAGPDALAFGKDSPDATEAAVGFREPGGVLALRLLRCRKPVIAAINGPAVGLGVTMTLAMDVRLAADDATFAFPFTRRGMVPESASSWLLPRLVGMGRAQDWMVTGRTFDAAEALVSGLLTRLHPGPDLLPVALDLAEEIARHTAPVSVALTRLLLWKAYCDDGGPQRAHHAESLATILRGHSRDAAEGITAFHDRRPPRFPMTVSADLPAEFPWQW</sequence>
<dbReference type="EMBL" id="FNVO01000029">
    <property type="protein sequence ID" value="SEG91483.1"/>
    <property type="molecule type" value="Genomic_DNA"/>
</dbReference>
<reference evidence="3" key="1">
    <citation type="submission" date="2016-10" db="EMBL/GenBank/DDBJ databases">
        <authorList>
            <person name="Varghese N."/>
            <person name="Submissions S."/>
        </authorList>
    </citation>
    <scope>NUCLEOTIDE SEQUENCE [LARGE SCALE GENOMIC DNA]</scope>
    <source>
        <strain evidence="3">DSM 43163</strain>
    </source>
</reference>
<dbReference type="PANTHER" id="PTHR43684:SF4">
    <property type="entry name" value="ENOYL-COA HYDRATASE_ISOMERASE FAMILY PROTEIN (AFU_ORTHOLOGUE AFUA_1G01890)"/>
    <property type="match status" value="1"/>
</dbReference>
<dbReference type="CDD" id="cd06558">
    <property type="entry name" value="crotonase-like"/>
    <property type="match status" value="1"/>
</dbReference>
<protein>
    <submittedName>
        <fullName evidence="2">Enoyl-CoA hydratase/carnithine racemase</fullName>
    </submittedName>
</protein>
<dbReference type="AlphaFoldDB" id="A0A1H6E2R3"/>
<evidence type="ECO:0000256" key="1">
    <source>
        <dbReference type="ARBA" id="ARBA00005254"/>
    </source>
</evidence>
<dbReference type="InterPro" id="IPR051053">
    <property type="entry name" value="ECH/Chromodomain_protein"/>
</dbReference>
<gene>
    <name evidence="2" type="ORF">SAMN04489712_12931</name>
</gene>
<dbReference type="InterPro" id="IPR029045">
    <property type="entry name" value="ClpP/crotonase-like_dom_sf"/>
</dbReference>
<dbReference type="NCBIfam" id="NF006109">
    <property type="entry name" value="PRK08260.1"/>
    <property type="match status" value="1"/>
</dbReference>
<dbReference type="InterPro" id="IPR014748">
    <property type="entry name" value="Enoyl-CoA_hydra_C"/>
</dbReference>
<proteinExistence type="inferred from homology"/>
<name>A0A1H6E2R3_9ACTN</name>
<dbReference type="PANTHER" id="PTHR43684">
    <property type="match status" value="1"/>
</dbReference>
<dbReference type="GO" id="GO:0003824">
    <property type="term" value="F:catalytic activity"/>
    <property type="evidence" value="ECO:0007669"/>
    <property type="project" value="UniProtKB-ARBA"/>
</dbReference>
<organism evidence="2 3">
    <name type="scientific">Thermomonospora echinospora</name>
    <dbReference type="NCBI Taxonomy" id="1992"/>
    <lineage>
        <taxon>Bacteria</taxon>
        <taxon>Bacillati</taxon>
        <taxon>Actinomycetota</taxon>
        <taxon>Actinomycetes</taxon>
        <taxon>Streptosporangiales</taxon>
        <taxon>Thermomonosporaceae</taxon>
        <taxon>Thermomonospora</taxon>
    </lineage>
</organism>
<accession>A0A1H6E2R3</accession>
<dbReference type="Proteomes" id="UP000236723">
    <property type="component" value="Unassembled WGS sequence"/>
</dbReference>
<dbReference type="InterPro" id="IPR001753">
    <property type="entry name" value="Enoyl-CoA_hydra/iso"/>
</dbReference>
<dbReference type="SUPFAM" id="SSF52096">
    <property type="entry name" value="ClpP/crotonase"/>
    <property type="match status" value="1"/>
</dbReference>
<keyword evidence="3" id="KW-1185">Reference proteome</keyword>
<dbReference type="Gene3D" id="3.90.226.10">
    <property type="entry name" value="2-enoyl-CoA Hydratase, Chain A, domain 1"/>
    <property type="match status" value="1"/>
</dbReference>
<evidence type="ECO:0000313" key="2">
    <source>
        <dbReference type="EMBL" id="SEG91483.1"/>
    </source>
</evidence>
<comment type="similarity">
    <text evidence="1">Belongs to the enoyl-CoA hydratase/isomerase family.</text>
</comment>